<name>A0A1I5EY07_9ACTN</name>
<dbReference type="Proteomes" id="UP000183413">
    <property type="component" value="Unassembled WGS sequence"/>
</dbReference>
<dbReference type="GO" id="GO:0015297">
    <property type="term" value="F:antiporter activity"/>
    <property type="evidence" value="ECO:0007669"/>
    <property type="project" value="UniProtKB-KW"/>
</dbReference>
<dbReference type="Gene3D" id="1.20.1530.10">
    <property type="entry name" value="Na+/H+ antiporter like domain"/>
    <property type="match status" value="1"/>
</dbReference>
<keyword evidence="4" id="KW-0406">Ion transport</keyword>
<keyword evidence="3" id="KW-0915">Sodium</keyword>
<organism evidence="5 6">
    <name type="scientific">Actinomadura madurae</name>
    <dbReference type="NCBI Taxonomy" id="1993"/>
    <lineage>
        <taxon>Bacteria</taxon>
        <taxon>Bacillati</taxon>
        <taxon>Actinomycetota</taxon>
        <taxon>Actinomycetes</taxon>
        <taxon>Streptosporangiales</taxon>
        <taxon>Thermomonosporaceae</taxon>
        <taxon>Actinomadura</taxon>
    </lineage>
</organism>
<keyword evidence="2" id="KW-0050">Antiport</keyword>
<evidence type="ECO:0000256" key="1">
    <source>
        <dbReference type="ARBA" id="ARBA00022448"/>
    </source>
</evidence>
<dbReference type="InParanoid" id="A0A1I5EY07"/>
<accession>A0A1I5EY07</accession>
<dbReference type="EMBL" id="FOVH01000004">
    <property type="protein sequence ID" value="SFO16374.1"/>
    <property type="molecule type" value="Genomic_DNA"/>
</dbReference>
<dbReference type="GO" id="GO:0006885">
    <property type="term" value="P:regulation of pH"/>
    <property type="evidence" value="ECO:0007669"/>
    <property type="project" value="InterPro"/>
</dbReference>
<gene>
    <name evidence="5" type="ORF">SAMN04489713_104336</name>
</gene>
<evidence type="ECO:0000256" key="4">
    <source>
        <dbReference type="ARBA" id="ARBA00023065"/>
    </source>
</evidence>
<evidence type="ECO:0000256" key="2">
    <source>
        <dbReference type="ARBA" id="ARBA00022449"/>
    </source>
</evidence>
<keyword evidence="6" id="KW-1185">Reference proteome</keyword>
<evidence type="ECO:0000313" key="5">
    <source>
        <dbReference type="EMBL" id="SFO16374.1"/>
    </source>
</evidence>
<dbReference type="STRING" id="1993.SAMN04489713_104336"/>
<dbReference type="InterPro" id="IPR004670">
    <property type="entry name" value="NhaA"/>
</dbReference>
<sequence length="110" mass="11568">MAPLMAAVAVAAVLFARALGAGGALLYAPAAVAAWLALLKSGVDPVVIGLAMGLLTYARPASRSDLEHEAAGRRGRYWHMHDLLLSHQGALQLADLRRYAAAPASRRSRP</sequence>
<dbReference type="Pfam" id="PF06965">
    <property type="entry name" value="Na_H_antiport_1"/>
    <property type="match status" value="1"/>
</dbReference>
<evidence type="ECO:0000313" key="6">
    <source>
        <dbReference type="Proteomes" id="UP000183413"/>
    </source>
</evidence>
<dbReference type="AlphaFoldDB" id="A0A1I5EY07"/>
<dbReference type="InterPro" id="IPR023171">
    <property type="entry name" value="Na/H_antiporter_dom_sf"/>
</dbReference>
<dbReference type="GO" id="GO:0016020">
    <property type="term" value="C:membrane"/>
    <property type="evidence" value="ECO:0007669"/>
    <property type="project" value="InterPro"/>
</dbReference>
<proteinExistence type="predicted"/>
<protein>
    <submittedName>
        <fullName evidence="5">Na+/H+ antiporter 1</fullName>
    </submittedName>
</protein>
<keyword evidence="1" id="KW-0813">Transport</keyword>
<evidence type="ECO:0000256" key="3">
    <source>
        <dbReference type="ARBA" id="ARBA00023053"/>
    </source>
</evidence>
<dbReference type="GO" id="GO:0006814">
    <property type="term" value="P:sodium ion transport"/>
    <property type="evidence" value="ECO:0007669"/>
    <property type="project" value="InterPro"/>
</dbReference>
<reference evidence="5 6" key="1">
    <citation type="submission" date="2016-10" db="EMBL/GenBank/DDBJ databases">
        <authorList>
            <person name="de Groot N.N."/>
        </authorList>
    </citation>
    <scope>NUCLEOTIDE SEQUENCE [LARGE SCALE GENOMIC DNA]</scope>
    <source>
        <strain evidence="5 6">DSM 43067</strain>
    </source>
</reference>